<sequence length="161" mass="17519">MKSAFLVPLAALFVVANSHAQIFRCTGNVYTNNAAEAKANNCRPMEGGNITVVEGTSVKTTNAPVRVATAPQSAAGPGQRVDADDQRARDSDARGILEAELRKAEARQAELLKEYNNGEPEKLGPEHRNHQKYLDRVAELKANIARNENDIAGIKRELGRK</sequence>
<feature type="signal peptide" evidence="3">
    <location>
        <begin position="1"/>
        <end position="20"/>
    </location>
</feature>
<proteinExistence type="predicted"/>
<organism evidence="4 5">
    <name type="scientific">Caenimonas aquaedulcis</name>
    <dbReference type="NCBI Taxonomy" id="2793270"/>
    <lineage>
        <taxon>Bacteria</taxon>
        <taxon>Pseudomonadati</taxon>
        <taxon>Pseudomonadota</taxon>
        <taxon>Betaproteobacteria</taxon>
        <taxon>Burkholderiales</taxon>
        <taxon>Comamonadaceae</taxon>
        <taxon>Caenimonas</taxon>
    </lineage>
</organism>
<name>A0A931MDZ7_9BURK</name>
<gene>
    <name evidence="4" type="ORF">I5803_00285</name>
</gene>
<evidence type="ECO:0008006" key="6">
    <source>
        <dbReference type="Google" id="ProtNLM"/>
    </source>
</evidence>
<protein>
    <recommendedName>
        <fullName evidence="6">DUF4124 domain-containing protein</fullName>
    </recommendedName>
</protein>
<dbReference type="Proteomes" id="UP000651050">
    <property type="component" value="Unassembled WGS sequence"/>
</dbReference>
<feature type="coiled-coil region" evidence="1">
    <location>
        <begin position="94"/>
        <end position="157"/>
    </location>
</feature>
<dbReference type="EMBL" id="JADWYS010000001">
    <property type="protein sequence ID" value="MBG9386446.1"/>
    <property type="molecule type" value="Genomic_DNA"/>
</dbReference>
<evidence type="ECO:0000313" key="4">
    <source>
        <dbReference type="EMBL" id="MBG9386446.1"/>
    </source>
</evidence>
<keyword evidence="1" id="KW-0175">Coiled coil</keyword>
<evidence type="ECO:0000256" key="3">
    <source>
        <dbReference type="SAM" id="SignalP"/>
    </source>
</evidence>
<feature type="region of interest" description="Disordered" evidence="2">
    <location>
        <begin position="69"/>
        <end position="91"/>
    </location>
</feature>
<evidence type="ECO:0000256" key="1">
    <source>
        <dbReference type="SAM" id="Coils"/>
    </source>
</evidence>
<feature type="compositionally biased region" description="Basic and acidic residues" evidence="2">
    <location>
        <begin position="81"/>
        <end position="91"/>
    </location>
</feature>
<feature type="chain" id="PRO_5037012046" description="DUF4124 domain-containing protein" evidence="3">
    <location>
        <begin position="21"/>
        <end position="161"/>
    </location>
</feature>
<keyword evidence="3" id="KW-0732">Signal</keyword>
<reference evidence="4" key="1">
    <citation type="submission" date="2020-11" db="EMBL/GenBank/DDBJ databases">
        <title>Bacterial whole genome sequence for Caenimonas sp. DR4.4.</title>
        <authorList>
            <person name="Le V."/>
            <person name="Ko S.-R."/>
            <person name="Ahn C.-Y."/>
            <person name="Oh H.-M."/>
        </authorList>
    </citation>
    <scope>NUCLEOTIDE SEQUENCE</scope>
    <source>
        <strain evidence="4">DR4.4</strain>
    </source>
</reference>
<dbReference type="AlphaFoldDB" id="A0A931MDZ7"/>
<evidence type="ECO:0000256" key="2">
    <source>
        <dbReference type="SAM" id="MobiDB-lite"/>
    </source>
</evidence>
<evidence type="ECO:0000313" key="5">
    <source>
        <dbReference type="Proteomes" id="UP000651050"/>
    </source>
</evidence>
<dbReference type="RefSeq" id="WP_196984434.1">
    <property type="nucleotide sequence ID" value="NZ_JADWYS010000001.1"/>
</dbReference>
<accession>A0A931MDZ7</accession>
<comment type="caution">
    <text evidence="4">The sequence shown here is derived from an EMBL/GenBank/DDBJ whole genome shotgun (WGS) entry which is preliminary data.</text>
</comment>
<keyword evidence="5" id="KW-1185">Reference proteome</keyword>